<organism evidence="1 2">
    <name type="scientific">Mycena metata</name>
    <dbReference type="NCBI Taxonomy" id="1033252"/>
    <lineage>
        <taxon>Eukaryota</taxon>
        <taxon>Fungi</taxon>
        <taxon>Dikarya</taxon>
        <taxon>Basidiomycota</taxon>
        <taxon>Agaricomycotina</taxon>
        <taxon>Agaricomycetes</taxon>
        <taxon>Agaricomycetidae</taxon>
        <taxon>Agaricales</taxon>
        <taxon>Marasmiineae</taxon>
        <taxon>Mycenaceae</taxon>
        <taxon>Mycena</taxon>
    </lineage>
</organism>
<proteinExistence type="predicted"/>
<dbReference type="AlphaFoldDB" id="A0AAD7JDF7"/>
<reference evidence="1" key="1">
    <citation type="submission" date="2023-03" db="EMBL/GenBank/DDBJ databases">
        <title>Massive genome expansion in bonnet fungi (Mycena s.s.) driven by repeated elements and novel gene families across ecological guilds.</title>
        <authorList>
            <consortium name="Lawrence Berkeley National Laboratory"/>
            <person name="Harder C.B."/>
            <person name="Miyauchi S."/>
            <person name="Viragh M."/>
            <person name="Kuo A."/>
            <person name="Thoen E."/>
            <person name="Andreopoulos B."/>
            <person name="Lu D."/>
            <person name="Skrede I."/>
            <person name="Drula E."/>
            <person name="Henrissat B."/>
            <person name="Morin E."/>
            <person name="Kohler A."/>
            <person name="Barry K."/>
            <person name="LaButti K."/>
            <person name="Morin E."/>
            <person name="Salamov A."/>
            <person name="Lipzen A."/>
            <person name="Mereny Z."/>
            <person name="Hegedus B."/>
            <person name="Baldrian P."/>
            <person name="Stursova M."/>
            <person name="Weitz H."/>
            <person name="Taylor A."/>
            <person name="Grigoriev I.V."/>
            <person name="Nagy L.G."/>
            <person name="Martin F."/>
            <person name="Kauserud H."/>
        </authorList>
    </citation>
    <scope>NUCLEOTIDE SEQUENCE</scope>
    <source>
        <strain evidence="1">CBHHK182m</strain>
    </source>
</reference>
<evidence type="ECO:0000313" key="1">
    <source>
        <dbReference type="EMBL" id="KAJ7762083.1"/>
    </source>
</evidence>
<sequence>MYARGRPPHWEASVAGATAHGVEEVMEYIANPTPRHGVSNVRKSDTFQNSRTWIGKTDTPALLGYVSQKIRHLVQKARHVRGLAWDRVTVDAAPTSPASAHIPAAPTPRPAMTALEALLTRLPDTVLEQFRDAARSSMFHLMHSDIMSQSFPANFRRNNTQLFSGTSWVGLDDLLAWLRQRGDMDHLLASDSNFPFDPRSVHGTDIFNGYADETRSATPSSSYSYPNALWGAITIRLSDDPIRMIFDQSSRNTVGGKTVILSPPRPSPGRFELPRIKKSPEAWPCLASHQIGSNSLSSCHLA</sequence>
<keyword evidence="2" id="KW-1185">Reference proteome</keyword>
<evidence type="ECO:0000313" key="2">
    <source>
        <dbReference type="Proteomes" id="UP001215598"/>
    </source>
</evidence>
<protein>
    <submittedName>
        <fullName evidence="1">Uncharacterized protein</fullName>
    </submittedName>
</protein>
<dbReference type="EMBL" id="JARKIB010000033">
    <property type="protein sequence ID" value="KAJ7762083.1"/>
    <property type="molecule type" value="Genomic_DNA"/>
</dbReference>
<gene>
    <name evidence="1" type="ORF">B0H16DRAFT_1455708</name>
</gene>
<name>A0AAD7JDF7_9AGAR</name>
<comment type="caution">
    <text evidence="1">The sequence shown here is derived from an EMBL/GenBank/DDBJ whole genome shotgun (WGS) entry which is preliminary data.</text>
</comment>
<accession>A0AAD7JDF7</accession>
<dbReference type="Proteomes" id="UP001215598">
    <property type="component" value="Unassembled WGS sequence"/>
</dbReference>